<accession>A0AAE5C9W2</accession>
<feature type="transmembrane region" description="Helical" evidence="1">
    <location>
        <begin position="12"/>
        <end position="29"/>
    </location>
</feature>
<keyword evidence="1" id="KW-1133">Transmembrane helix</keyword>
<name>A0AAE5C9W2_9BACT</name>
<gene>
    <name evidence="2" type="ORF">GWO12_01995</name>
</gene>
<reference evidence="2 3" key="1">
    <citation type="submission" date="2020-01" db="EMBL/GenBank/DDBJ databases">
        <title>Genomes assembled from Gulf of Kutch pelagic sediment metagenomes.</title>
        <authorList>
            <person name="Chandrashekar M."/>
            <person name="Mahajan M.S."/>
            <person name="Dave K.J."/>
            <person name="Vatsa P."/>
            <person name="Nathani N.M."/>
        </authorList>
    </citation>
    <scope>NUCLEOTIDE SEQUENCE [LARGE SCALE GENOMIC DNA]</scope>
    <source>
        <strain evidence="2">KS3-K002</strain>
    </source>
</reference>
<evidence type="ECO:0000256" key="1">
    <source>
        <dbReference type="SAM" id="Phobius"/>
    </source>
</evidence>
<dbReference type="AlphaFoldDB" id="A0AAE5C9W2"/>
<organism evidence="2 3">
    <name type="scientific">Candidatus Kutchimonas denitrificans</name>
    <dbReference type="NCBI Taxonomy" id="3056748"/>
    <lineage>
        <taxon>Bacteria</taxon>
        <taxon>Pseudomonadati</taxon>
        <taxon>Gemmatimonadota</taxon>
        <taxon>Gemmatimonadia</taxon>
        <taxon>Candidatus Palauibacterales</taxon>
        <taxon>Candidatus Palauibacteraceae</taxon>
        <taxon>Candidatus Kutchimonas</taxon>
    </lineage>
</organism>
<proteinExistence type="predicted"/>
<keyword evidence="1" id="KW-0812">Transmembrane</keyword>
<sequence>MANLLWKYTWPWAVAATVLVAGFMYWLYWESSSIESGLAVADTAAGELPQIPDTAFVQDPSRFSRQRILLRPVHITDRLGRATLAADMPGLDDYPLILERSLIEEGVTVVGGDNLTVAGQVYALNDSILDVYAQRGLFDRENRERVSGHSTFFLVDSLDFIFPGEETGADTTGS</sequence>
<evidence type="ECO:0000313" key="3">
    <source>
        <dbReference type="Proteomes" id="UP000702544"/>
    </source>
</evidence>
<protein>
    <submittedName>
        <fullName evidence="2">Uncharacterized protein</fullName>
    </submittedName>
</protein>
<comment type="caution">
    <text evidence="2">The sequence shown here is derived from an EMBL/GenBank/DDBJ whole genome shotgun (WGS) entry which is preliminary data.</text>
</comment>
<keyword evidence="1" id="KW-0472">Membrane</keyword>
<dbReference type="EMBL" id="JAACAK010000017">
    <property type="protein sequence ID" value="NIR73877.1"/>
    <property type="molecule type" value="Genomic_DNA"/>
</dbReference>
<evidence type="ECO:0000313" key="2">
    <source>
        <dbReference type="EMBL" id="NIR73877.1"/>
    </source>
</evidence>
<dbReference type="Proteomes" id="UP000702544">
    <property type="component" value="Unassembled WGS sequence"/>
</dbReference>